<reference evidence="2" key="1">
    <citation type="journal article" date="2020" name="Stud. Mycol.">
        <title>101 Dothideomycetes genomes: a test case for predicting lifestyles and emergence of pathogens.</title>
        <authorList>
            <person name="Haridas S."/>
            <person name="Albert R."/>
            <person name="Binder M."/>
            <person name="Bloem J."/>
            <person name="Labutti K."/>
            <person name="Salamov A."/>
            <person name="Andreopoulos B."/>
            <person name="Baker S."/>
            <person name="Barry K."/>
            <person name="Bills G."/>
            <person name="Bluhm B."/>
            <person name="Cannon C."/>
            <person name="Castanera R."/>
            <person name="Culley D."/>
            <person name="Daum C."/>
            <person name="Ezra D."/>
            <person name="Gonzalez J."/>
            <person name="Henrissat B."/>
            <person name="Kuo A."/>
            <person name="Liang C."/>
            <person name="Lipzen A."/>
            <person name="Lutzoni F."/>
            <person name="Magnuson J."/>
            <person name="Mondo S."/>
            <person name="Nolan M."/>
            <person name="Ohm R."/>
            <person name="Pangilinan J."/>
            <person name="Park H.-J."/>
            <person name="Ramirez L."/>
            <person name="Alfaro M."/>
            <person name="Sun H."/>
            <person name="Tritt A."/>
            <person name="Yoshinaga Y."/>
            <person name="Zwiers L.-H."/>
            <person name="Turgeon B."/>
            <person name="Goodwin S."/>
            <person name="Spatafora J."/>
            <person name="Crous P."/>
            <person name="Grigoriev I."/>
        </authorList>
    </citation>
    <scope>NUCLEOTIDE SEQUENCE</scope>
    <source>
        <strain evidence="2">CBS 161.51</strain>
    </source>
</reference>
<sequence>MSDRDSNMGSRDGTPDTVITIPDASPPPQEPATSSYKKLEKIPAGLKEPLRPKSVTFEFLNKFYRTTGGLCFQNLADAKASMDHAQWRAPENDDTIPQTDEDHRKVTRHLVNAFKDMAIAKDTLNNAYRKRLTPGESVYYSDWAIEACAWDIVRMVKSIHTEGFKVPIYDKTILDSIGQTQEWTFEERINWICIVLKTSKNVAVTLMKHEKNWTILGAPHKLYNSTLVNAVSNANRNVWVKNGRKADAGHQDRVNKRLKIDHLIDLYSATPIKNTAPQNAIVANMGTGAVFTVPKRRARKSKYTIDTAPAALAPAMPPSSSAKVLAPSSISLTSPSIKSTSGDAEIINAIFGELPKRDMTDEQAGAAVDEAMADETVVEENTKEDTDMDTTKEVINKDNTATDTIPKKAIEKDNTKTAVPDYSHIPREEKIRFILDSYTKGVNYHPKPVFKPASDVSESESFLSNLPDDMFVWSDVPEETQQAPAALPSKLKIQHLEPPMRDAATMDAARLLASLYNSR</sequence>
<dbReference type="OrthoDB" id="3778423at2759"/>
<accession>A0A6A5SGG3</accession>
<dbReference type="AlphaFoldDB" id="A0A6A5SGG3"/>
<evidence type="ECO:0000313" key="2">
    <source>
        <dbReference type="EMBL" id="KAF1938754.1"/>
    </source>
</evidence>
<keyword evidence="3" id="KW-1185">Reference proteome</keyword>
<evidence type="ECO:0000313" key="3">
    <source>
        <dbReference type="Proteomes" id="UP000800038"/>
    </source>
</evidence>
<protein>
    <submittedName>
        <fullName evidence="2">Uncharacterized protein</fullName>
    </submittedName>
</protein>
<proteinExistence type="predicted"/>
<feature type="region of interest" description="Disordered" evidence="1">
    <location>
        <begin position="1"/>
        <end position="35"/>
    </location>
</feature>
<name>A0A6A5SGG3_9PLEO</name>
<dbReference type="Proteomes" id="UP000800038">
    <property type="component" value="Unassembled WGS sequence"/>
</dbReference>
<gene>
    <name evidence="2" type="ORF">EJ02DRAFT_514293</name>
</gene>
<organism evidence="2 3">
    <name type="scientific">Clathrospora elynae</name>
    <dbReference type="NCBI Taxonomy" id="706981"/>
    <lineage>
        <taxon>Eukaryota</taxon>
        <taxon>Fungi</taxon>
        <taxon>Dikarya</taxon>
        <taxon>Ascomycota</taxon>
        <taxon>Pezizomycotina</taxon>
        <taxon>Dothideomycetes</taxon>
        <taxon>Pleosporomycetidae</taxon>
        <taxon>Pleosporales</taxon>
        <taxon>Diademaceae</taxon>
        <taxon>Clathrospora</taxon>
    </lineage>
</organism>
<dbReference type="EMBL" id="ML976096">
    <property type="protein sequence ID" value="KAF1938754.1"/>
    <property type="molecule type" value="Genomic_DNA"/>
</dbReference>
<evidence type="ECO:0000256" key="1">
    <source>
        <dbReference type="SAM" id="MobiDB-lite"/>
    </source>
</evidence>